<sequence>MRKTRPDPATSTSLRALPSMRALGAFATAARLGSFSKAGTELGMTQSAVSHQIRMLEEHLGQPLFNRLHRNAVLTDAGRDLEITLRDCFDRLELGLKRLEQYRKPNQLILYTRGPFAQRWLLPRLPRLRARHPELDLWLFSTDQPVDMARGEIHLAILPQAAAGHSRETQGIETRSLFGDLLMPVCAPVLAQKPKPLRQPADLLTRPLLHDERREDWTRWFAAQGSRAAVPAQGYNFGDSGALLQAAVEGLGVALGSLLLAAGDLEAGRLVTPLPAAIAADQDWCVTVNAEAAAKPNIQRFLKWLDEEALLTRAWLADRAEVLPATAARKGK</sequence>
<evidence type="ECO:0000313" key="6">
    <source>
        <dbReference type="EMBL" id="QEX15210.1"/>
    </source>
</evidence>
<organism evidence="6 7">
    <name type="scientific">Hypericibacter terrae</name>
    <dbReference type="NCBI Taxonomy" id="2602015"/>
    <lineage>
        <taxon>Bacteria</taxon>
        <taxon>Pseudomonadati</taxon>
        <taxon>Pseudomonadota</taxon>
        <taxon>Alphaproteobacteria</taxon>
        <taxon>Rhodospirillales</taxon>
        <taxon>Dongiaceae</taxon>
        <taxon>Hypericibacter</taxon>
    </lineage>
</organism>
<keyword evidence="3" id="KW-0238">DNA-binding</keyword>
<evidence type="ECO:0000256" key="4">
    <source>
        <dbReference type="ARBA" id="ARBA00023163"/>
    </source>
</evidence>
<evidence type="ECO:0000256" key="1">
    <source>
        <dbReference type="ARBA" id="ARBA00009437"/>
    </source>
</evidence>
<dbReference type="FunFam" id="3.40.190.10:FF:000017">
    <property type="entry name" value="Glycine cleavage system transcriptional activator"/>
    <property type="match status" value="1"/>
</dbReference>
<dbReference type="InterPro" id="IPR036388">
    <property type="entry name" value="WH-like_DNA-bd_sf"/>
</dbReference>
<dbReference type="PANTHER" id="PTHR30537">
    <property type="entry name" value="HTH-TYPE TRANSCRIPTIONAL REGULATOR"/>
    <property type="match status" value="1"/>
</dbReference>
<dbReference type="RefSeq" id="WP_151175686.1">
    <property type="nucleotide sequence ID" value="NZ_CP042906.1"/>
</dbReference>
<keyword evidence="4" id="KW-0804">Transcription</keyword>
<dbReference type="SUPFAM" id="SSF46785">
    <property type="entry name" value="Winged helix' DNA-binding domain"/>
    <property type="match status" value="1"/>
</dbReference>
<dbReference type="CDD" id="cd08432">
    <property type="entry name" value="PBP2_GcdR_TrpI_HvrB_AmpR_like"/>
    <property type="match status" value="1"/>
</dbReference>
<dbReference type="Gene3D" id="3.40.190.10">
    <property type="entry name" value="Periplasmic binding protein-like II"/>
    <property type="match status" value="2"/>
</dbReference>
<protein>
    <submittedName>
        <fullName evidence="6">LysR family transcriptional regulator</fullName>
    </submittedName>
</protein>
<dbReference type="GO" id="GO:0003700">
    <property type="term" value="F:DNA-binding transcription factor activity"/>
    <property type="evidence" value="ECO:0007669"/>
    <property type="project" value="InterPro"/>
</dbReference>
<evidence type="ECO:0000256" key="3">
    <source>
        <dbReference type="ARBA" id="ARBA00023125"/>
    </source>
</evidence>
<dbReference type="OrthoDB" id="9794694at2"/>
<dbReference type="KEGG" id="htq:FRZ44_04900"/>
<dbReference type="InterPro" id="IPR005119">
    <property type="entry name" value="LysR_subst-bd"/>
</dbReference>
<evidence type="ECO:0000259" key="5">
    <source>
        <dbReference type="PROSITE" id="PS50931"/>
    </source>
</evidence>
<dbReference type="InterPro" id="IPR036390">
    <property type="entry name" value="WH_DNA-bd_sf"/>
</dbReference>
<accession>A0A5J6MG37</accession>
<dbReference type="SUPFAM" id="SSF53850">
    <property type="entry name" value="Periplasmic binding protein-like II"/>
    <property type="match status" value="1"/>
</dbReference>
<reference evidence="6 7" key="1">
    <citation type="submission" date="2019-08" db="EMBL/GenBank/DDBJ databases">
        <title>Hyperibacter terrae gen. nov., sp. nov. and Hyperibacter viscosus sp. nov., two new members in the family Rhodospirillaceae isolated from the rhizosphere of Hypericum perforatum.</title>
        <authorList>
            <person name="Noviana Z."/>
        </authorList>
    </citation>
    <scope>NUCLEOTIDE SEQUENCE [LARGE SCALE GENOMIC DNA]</scope>
    <source>
        <strain evidence="6 7">R5913</strain>
    </source>
</reference>
<name>A0A5J6MG37_9PROT</name>
<keyword evidence="2" id="KW-0805">Transcription regulation</keyword>
<gene>
    <name evidence="6" type="ORF">FRZ44_04900</name>
</gene>
<dbReference type="Pfam" id="PF03466">
    <property type="entry name" value="LysR_substrate"/>
    <property type="match status" value="1"/>
</dbReference>
<dbReference type="GO" id="GO:0043565">
    <property type="term" value="F:sequence-specific DNA binding"/>
    <property type="evidence" value="ECO:0007669"/>
    <property type="project" value="TreeGrafter"/>
</dbReference>
<dbReference type="Gene3D" id="1.10.10.10">
    <property type="entry name" value="Winged helix-like DNA-binding domain superfamily/Winged helix DNA-binding domain"/>
    <property type="match status" value="1"/>
</dbReference>
<dbReference type="GO" id="GO:0006351">
    <property type="term" value="P:DNA-templated transcription"/>
    <property type="evidence" value="ECO:0007669"/>
    <property type="project" value="TreeGrafter"/>
</dbReference>
<dbReference type="InterPro" id="IPR058163">
    <property type="entry name" value="LysR-type_TF_proteobact-type"/>
</dbReference>
<dbReference type="PANTHER" id="PTHR30537:SF26">
    <property type="entry name" value="GLYCINE CLEAVAGE SYSTEM TRANSCRIPTIONAL ACTIVATOR"/>
    <property type="match status" value="1"/>
</dbReference>
<feature type="domain" description="HTH lysR-type" evidence="5">
    <location>
        <begin position="18"/>
        <end position="75"/>
    </location>
</feature>
<comment type="similarity">
    <text evidence="1">Belongs to the LysR transcriptional regulatory family.</text>
</comment>
<dbReference type="FunFam" id="1.10.10.10:FF:000001">
    <property type="entry name" value="LysR family transcriptional regulator"/>
    <property type="match status" value="1"/>
</dbReference>
<evidence type="ECO:0000313" key="7">
    <source>
        <dbReference type="Proteomes" id="UP000326202"/>
    </source>
</evidence>
<dbReference type="AlphaFoldDB" id="A0A5J6MG37"/>
<keyword evidence="7" id="KW-1185">Reference proteome</keyword>
<dbReference type="Pfam" id="PF00126">
    <property type="entry name" value="HTH_1"/>
    <property type="match status" value="1"/>
</dbReference>
<dbReference type="PROSITE" id="PS50931">
    <property type="entry name" value="HTH_LYSR"/>
    <property type="match status" value="1"/>
</dbReference>
<evidence type="ECO:0000256" key="2">
    <source>
        <dbReference type="ARBA" id="ARBA00023015"/>
    </source>
</evidence>
<dbReference type="InterPro" id="IPR000847">
    <property type="entry name" value="LysR_HTH_N"/>
</dbReference>
<dbReference type="Proteomes" id="UP000326202">
    <property type="component" value="Chromosome"/>
</dbReference>
<proteinExistence type="inferred from homology"/>
<dbReference type="EMBL" id="CP042906">
    <property type="protein sequence ID" value="QEX15210.1"/>
    <property type="molecule type" value="Genomic_DNA"/>
</dbReference>
<dbReference type="PRINTS" id="PR00039">
    <property type="entry name" value="HTHLYSR"/>
</dbReference>